<keyword evidence="2" id="KW-1185">Reference proteome</keyword>
<name>Q21Q11_ALBFT</name>
<sequence length="91" mass="10397">MNMSGSDLPTEAEIVNRAMRDYRRNRAEYQNPYPNGTQGFNAYERGWVQALKRDDSKPPMQPFKPVPVVRSAPKSEVNLYALAKGREGPRK</sequence>
<proteinExistence type="predicted"/>
<keyword evidence="1" id="KW-0614">Plasmid</keyword>
<dbReference type="EMBL" id="CP000268">
    <property type="protein sequence ID" value="ABD72134.1"/>
    <property type="molecule type" value="Genomic_DNA"/>
</dbReference>
<dbReference type="HOGENOM" id="CLU_2424921_0_0_4"/>
<geneLocation type="plasmid" evidence="2">
    <name>pDSM15236</name>
</geneLocation>
<dbReference type="OrthoDB" id="8912764at2"/>
<gene>
    <name evidence="1" type="ordered locus">Rfer_4448</name>
</gene>
<dbReference type="RefSeq" id="WP_011458605.1">
    <property type="nucleotide sequence ID" value="NC_007901.1"/>
</dbReference>
<evidence type="ECO:0000313" key="1">
    <source>
        <dbReference type="EMBL" id="ABD72134.1"/>
    </source>
</evidence>
<accession>Q21Q11</accession>
<evidence type="ECO:0000313" key="2">
    <source>
        <dbReference type="Proteomes" id="UP000008332"/>
    </source>
</evidence>
<organism evidence="1 2">
    <name type="scientific">Albidiferax ferrireducens (strain ATCC BAA-621 / DSM 15236 / T118)</name>
    <name type="common">Rhodoferax ferrireducens</name>
    <dbReference type="NCBI Taxonomy" id="338969"/>
    <lineage>
        <taxon>Bacteria</taxon>
        <taxon>Pseudomonadati</taxon>
        <taxon>Pseudomonadota</taxon>
        <taxon>Betaproteobacteria</taxon>
        <taxon>Burkholderiales</taxon>
        <taxon>Comamonadaceae</taxon>
        <taxon>Rhodoferax</taxon>
    </lineage>
</organism>
<dbReference type="Proteomes" id="UP000008332">
    <property type="component" value="Plasmid unnamed1"/>
</dbReference>
<dbReference type="KEGG" id="rfr:Rfer_4448"/>
<reference evidence="2" key="1">
    <citation type="submission" date="2006-02" db="EMBL/GenBank/DDBJ databases">
        <title>Complete sequence of plasmid 1 of Rhodoferax ferrireducens DSM 15236.</title>
        <authorList>
            <person name="Copeland A."/>
            <person name="Lucas S."/>
            <person name="Lapidus A."/>
            <person name="Barry K."/>
            <person name="Detter J.C."/>
            <person name="Glavina del Rio T."/>
            <person name="Hammon N."/>
            <person name="Israni S."/>
            <person name="Pitluck S."/>
            <person name="Brettin T."/>
            <person name="Bruce D."/>
            <person name="Han C."/>
            <person name="Tapia R."/>
            <person name="Gilna P."/>
            <person name="Kiss H."/>
            <person name="Schmutz J."/>
            <person name="Larimer F."/>
            <person name="Land M."/>
            <person name="Kyrpides N."/>
            <person name="Ivanova N."/>
            <person name="Richardson P."/>
        </authorList>
    </citation>
    <scope>NUCLEOTIDE SEQUENCE [LARGE SCALE GENOMIC DNA]</scope>
    <source>
        <strain evidence="2">ATCC BAA-621 / DSM 15236 / T118</strain>
        <plasmid evidence="2">Plasmid pDSM15236</plasmid>
    </source>
</reference>
<protein>
    <submittedName>
        <fullName evidence="1">Uncharacterized protein</fullName>
    </submittedName>
</protein>
<dbReference type="AlphaFoldDB" id="Q21Q11"/>